<dbReference type="SMART" id="SM00530">
    <property type="entry name" value="HTH_XRE"/>
    <property type="match status" value="1"/>
</dbReference>
<comment type="caution">
    <text evidence="2">The sequence shown here is derived from an EMBL/GenBank/DDBJ whole genome shotgun (WGS) entry which is preliminary data.</text>
</comment>
<dbReference type="Pfam" id="PF01381">
    <property type="entry name" value="HTH_3"/>
    <property type="match status" value="1"/>
</dbReference>
<dbReference type="InterPro" id="IPR010982">
    <property type="entry name" value="Lambda_DNA-bd_dom_sf"/>
</dbReference>
<dbReference type="Gene3D" id="1.10.260.40">
    <property type="entry name" value="lambda repressor-like DNA-binding domains"/>
    <property type="match status" value="1"/>
</dbReference>
<evidence type="ECO:0000259" key="1">
    <source>
        <dbReference type="PROSITE" id="PS50943"/>
    </source>
</evidence>
<keyword evidence="3" id="KW-1185">Reference proteome</keyword>
<protein>
    <submittedName>
        <fullName evidence="2">Helix-turn-helix transcriptional regulator</fullName>
    </submittedName>
</protein>
<dbReference type="InterPro" id="IPR001387">
    <property type="entry name" value="Cro/C1-type_HTH"/>
</dbReference>
<dbReference type="SUPFAM" id="SSF47413">
    <property type="entry name" value="lambda repressor-like DNA-binding domains"/>
    <property type="match status" value="1"/>
</dbReference>
<feature type="domain" description="HTH cro/C1-type" evidence="1">
    <location>
        <begin position="12"/>
        <end position="41"/>
    </location>
</feature>
<name>A0ABW9BS59_9BURK</name>
<dbReference type="CDD" id="cd00093">
    <property type="entry name" value="HTH_XRE"/>
    <property type="match status" value="1"/>
</dbReference>
<organism evidence="2 3">
    <name type="scientific">Paraburkholderia strydomiana</name>
    <dbReference type="NCBI Taxonomy" id="1245417"/>
    <lineage>
        <taxon>Bacteria</taxon>
        <taxon>Pseudomonadati</taxon>
        <taxon>Pseudomonadota</taxon>
        <taxon>Betaproteobacteria</taxon>
        <taxon>Burkholderiales</taxon>
        <taxon>Burkholderiaceae</taxon>
        <taxon>Paraburkholderia</taxon>
    </lineage>
</organism>
<proteinExistence type="predicted"/>
<sequence length="67" mass="7250">MDARQLVVSIRKLGLTQEQIAERTGLSQGAVSHIETGRRKNVFATTKESLQKLHTELMSGAASVEAA</sequence>
<gene>
    <name evidence="2" type="ORF">PQR00_00610</name>
</gene>
<dbReference type="EMBL" id="JAQQDH010000001">
    <property type="protein sequence ID" value="MFM0442071.1"/>
    <property type="molecule type" value="Genomic_DNA"/>
</dbReference>
<accession>A0ABW9BS59</accession>
<reference evidence="2 3" key="1">
    <citation type="journal article" date="2024" name="Chem. Sci.">
        <title>Discovery of megapolipeptins by genome mining of a Burkholderiales bacteria collection.</title>
        <authorList>
            <person name="Paulo B.S."/>
            <person name="Recchia M.J.J."/>
            <person name="Lee S."/>
            <person name="Fergusson C.H."/>
            <person name="Romanowski S.B."/>
            <person name="Hernandez A."/>
            <person name="Krull N."/>
            <person name="Liu D.Y."/>
            <person name="Cavanagh H."/>
            <person name="Bos A."/>
            <person name="Gray C.A."/>
            <person name="Murphy B.T."/>
            <person name="Linington R.G."/>
            <person name="Eustaquio A.S."/>
        </authorList>
    </citation>
    <scope>NUCLEOTIDE SEQUENCE [LARGE SCALE GENOMIC DNA]</scope>
    <source>
        <strain evidence="2 3">RL17-379-BIB-C</strain>
    </source>
</reference>
<evidence type="ECO:0000313" key="2">
    <source>
        <dbReference type="EMBL" id="MFM0442071.1"/>
    </source>
</evidence>
<dbReference type="Proteomes" id="UP001629288">
    <property type="component" value="Unassembled WGS sequence"/>
</dbReference>
<dbReference type="PROSITE" id="PS50943">
    <property type="entry name" value="HTH_CROC1"/>
    <property type="match status" value="1"/>
</dbReference>
<evidence type="ECO:0000313" key="3">
    <source>
        <dbReference type="Proteomes" id="UP001629288"/>
    </source>
</evidence>